<evidence type="ECO:0000313" key="3">
    <source>
        <dbReference type="Proteomes" id="UP001331761"/>
    </source>
</evidence>
<comment type="caution">
    <text evidence="2">The sequence shown here is derived from an EMBL/GenBank/DDBJ whole genome shotgun (WGS) entry which is preliminary data.</text>
</comment>
<keyword evidence="3" id="KW-1185">Reference proteome</keyword>
<evidence type="ECO:0000256" key="1">
    <source>
        <dbReference type="SAM" id="SignalP"/>
    </source>
</evidence>
<dbReference type="AlphaFoldDB" id="A0AAN8J1D9"/>
<reference evidence="2 3" key="1">
    <citation type="submission" date="2019-10" db="EMBL/GenBank/DDBJ databases">
        <title>Assembly and Annotation for the nematode Trichostrongylus colubriformis.</title>
        <authorList>
            <person name="Martin J."/>
        </authorList>
    </citation>
    <scope>NUCLEOTIDE SEQUENCE [LARGE SCALE GENOMIC DNA]</scope>
    <source>
        <strain evidence="2">G859</strain>
        <tissue evidence="2">Whole worm</tissue>
    </source>
</reference>
<proteinExistence type="predicted"/>
<dbReference type="Proteomes" id="UP001331761">
    <property type="component" value="Unassembled WGS sequence"/>
</dbReference>
<dbReference type="EMBL" id="WIXE01014236">
    <property type="protein sequence ID" value="KAK5974434.1"/>
    <property type="molecule type" value="Genomic_DNA"/>
</dbReference>
<organism evidence="2 3">
    <name type="scientific">Trichostrongylus colubriformis</name>
    <name type="common">Black scour worm</name>
    <dbReference type="NCBI Taxonomy" id="6319"/>
    <lineage>
        <taxon>Eukaryota</taxon>
        <taxon>Metazoa</taxon>
        <taxon>Ecdysozoa</taxon>
        <taxon>Nematoda</taxon>
        <taxon>Chromadorea</taxon>
        <taxon>Rhabditida</taxon>
        <taxon>Rhabditina</taxon>
        <taxon>Rhabditomorpha</taxon>
        <taxon>Strongyloidea</taxon>
        <taxon>Trichostrongylidae</taxon>
        <taxon>Trichostrongylus</taxon>
    </lineage>
</organism>
<feature type="signal peptide" evidence="1">
    <location>
        <begin position="1"/>
        <end position="26"/>
    </location>
</feature>
<accession>A0AAN8J1D9</accession>
<gene>
    <name evidence="2" type="ORF">GCK32_008264</name>
</gene>
<keyword evidence="1" id="KW-0732">Signal</keyword>
<evidence type="ECO:0000313" key="2">
    <source>
        <dbReference type="EMBL" id="KAK5974434.1"/>
    </source>
</evidence>
<protein>
    <submittedName>
        <fullName evidence="2">Uncharacterized protein</fullName>
    </submittedName>
</protein>
<name>A0AAN8J1D9_TRICO</name>
<feature type="chain" id="PRO_5042883699" evidence="1">
    <location>
        <begin position="27"/>
        <end position="151"/>
    </location>
</feature>
<sequence>MQSAMRSVTTVLLLVMLTTLNVCADAGEKDILQSANEILGQMGQKDKYKAVSKKIVSLMISSYEKWNSHDLEVILEMFKTGIEQSLRTEEFQQGDFSKAKNFLELLLHAFAYTEGAPDVATFRSYLKALTVKELKDIPTVIKLLLGDVRKY</sequence>